<feature type="binding site" evidence="12">
    <location>
        <position position="482"/>
    </location>
    <ligand>
        <name>Zn(2+)</name>
        <dbReference type="ChEBI" id="CHEBI:29105"/>
        <label>1</label>
    </ligand>
</feature>
<dbReference type="GO" id="GO:0008270">
    <property type="term" value="F:zinc ion binding"/>
    <property type="evidence" value="ECO:0007669"/>
    <property type="project" value="UniProtKB-UniRule"/>
</dbReference>
<evidence type="ECO:0000256" key="11">
    <source>
        <dbReference type="ARBA" id="ARBA00048988"/>
    </source>
</evidence>
<proteinExistence type="inferred from homology"/>
<dbReference type="Gene3D" id="3.40.1440.60">
    <property type="entry name" value="PriA, 3(prime) DNA-binding domain"/>
    <property type="match status" value="1"/>
</dbReference>
<dbReference type="EC" id="5.6.2.4" evidence="12"/>
<dbReference type="GO" id="GO:0006302">
    <property type="term" value="P:double-strand break repair"/>
    <property type="evidence" value="ECO:0007669"/>
    <property type="project" value="InterPro"/>
</dbReference>
<protein>
    <recommendedName>
        <fullName evidence="12">Replication restart protein PriA</fullName>
    </recommendedName>
    <alternativeName>
        <fullName evidence="12">ATP-dependent DNA helicase PriA</fullName>
        <ecNumber evidence="12">5.6.2.4</ecNumber>
    </alternativeName>
    <alternativeName>
        <fullName evidence="12">DNA 3'-5' helicase PriA</fullName>
    </alternativeName>
</protein>
<dbReference type="Gene3D" id="3.40.50.300">
    <property type="entry name" value="P-loop containing nucleotide triphosphate hydrolases"/>
    <property type="match status" value="2"/>
</dbReference>
<feature type="binding site" evidence="12">
    <location>
        <position position="466"/>
    </location>
    <ligand>
        <name>Zn(2+)</name>
        <dbReference type="ChEBI" id="CHEBI:29105"/>
        <label>2</label>
    </ligand>
</feature>
<dbReference type="SMART" id="SM00490">
    <property type="entry name" value="HELICc"/>
    <property type="match status" value="1"/>
</dbReference>
<comment type="similarity">
    <text evidence="12">Belongs to the helicase family. PriA subfamily.</text>
</comment>
<evidence type="ECO:0000256" key="2">
    <source>
        <dbReference type="ARBA" id="ARBA00022705"/>
    </source>
</evidence>
<comment type="catalytic activity">
    <reaction evidence="11 12">
        <text>ATP + H2O = ADP + phosphate + H(+)</text>
        <dbReference type="Rhea" id="RHEA:13065"/>
        <dbReference type="ChEBI" id="CHEBI:15377"/>
        <dbReference type="ChEBI" id="CHEBI:15378"/>
        <dbReference type="ChEBI" id="CHEBI:30616"/>
        <dbReference type="ChEBI" id="CHEBI:43474"/>
        <dbReference type="ChEBI" id="CHEBI:456216"/>
        <dbReference type="EC" id="5.6.2.4"/>
    </reaction>
</comment>
<dbReference type="RefSeq" id="WP_259806215.1">
    <property type="nucleotide sequence ID" value="NZ_CP080776.1"/>
</dbReference>
<dbReference type="SUPFAM" id="SSF52540">
    <property type="entry name" value="P-loop containing nucleoside triphosphate hydrolases"/>
    <property type="match status" value="2"/>
</dbReference>
<feature type="binding site" evidence="12">
    <location>
        <position position="448"/>
    </location>
    <ligand>
        <name>Zn(2+)</name>
        <dbReference type="ChEBI" id="CHEBI:29105"/>
        <label>2</label>
    </ligand>
</feature>
<feature type="binding site" evidence="12">
    <location>
        <position position="451"/>
    </location>
    <ligand>
        <name>Zn(2+)</name>
        <dbReference type="ChEBI" id="CHEBI:29105"/>
        <label>2</label>
    </ligand>
</feature>
<evidence type="ECO:0000256" key="6">
    <source>
        <dbReference type="ARBA" id="ARBA00022806"/>
    </source>
</evidence>
<dbReference type="NCBIfam" id="NF004070">
    <property type="entry name" value="PRK05580.2-2"/>
    <property type="match status" value="1"/>
</dbReference>
<feature type="binding site" evidence="12">
    <location>
        <position position="439"/>
    </location>
    <ligand>
        <name>Zn(2+)</name>
        <dbReference type="ChEBI" id="CHEBI:29105"/>
        <label>1</label>
    </ligand>
</feature>
<comment type="function">
    <text evidence="12">Initiates the restart of stalled replication forks, which reloads the replicative helicase on sites other than the origin of replication. Recognizes and binds to abandoned replication forks and remodels them to uncover a helicase loading site. Promotes assembly of the primosome at these replication forks.</text>
</comment>
<keyword evidence="9 12" id="KW-0238">DNA-binding</keyword>
<evidence type="ECO:0000256" key="10">
    <source>
        <dbReference type="ARBA" id="ARBA00023235"/>
    </source>
</evidence>
<reference evidence="14" key="1">
    <citation type="submission" date="2021-08" db="EMBL/GenBank/DDBJ databases">
        <authorList>
            <person name="Nwanade C."/>
            <person name="Wang M."/>
            <person name="Masoudi A."/>
            <person name="Yu Z."/>
            <person name="Liu J."/>
        </authorList>
    </citation>
    <scope>NUCLEOTIDE SEQUENCE</scope>
    <source>
        <strain evidence="14">S056</strain>
    </source>
</reference>
<dbReference type="Pfam" id="PF18319">
    <property type="entry name" value="Zn_ribbon_PriA"/>
    <property type="match status" value="1"/>
</dbReference>
<dbReference type="AlphaFoldDB" id="A0A9Q9LXM5"/>
<dbReference type="InterPro" id="IPR011545">
    <property type="entry name" value="DEAD/DEAH_box_helicase_dom"/>
</dbReference>
<dbReference type="GO" id="GO:1990077">
    <property type="term" value="C:primosome complex"/>
    <property type="evidence" value="ECO:0007669"/>
    <property type="project" value="UniProtKB-UniRule"/>
</dbReference>
<dbReference type="InterPro" id="IPR041236">
    <property type="entry name" value="PriA_C"/>
</dbReference>
<keyword evidence="4 12" id="KW-0547">Nucleotide-binding</keyword>
<keyword evidence="5 12" id="KW-0378">Hydrolase</keyword>
<keyword evidence="1 12" id="KW-0639">Primosome</keyword>
<dbReference type="FunFam" id="3.40.50.300:FF:000489">
    <property type="entry name" value="Primosome assembly protein PriA"/>
    <property type="match status" value="1"/>
</dbReference>
<dbReference type="Pfam" id="PF17764">
    <property type="entry name" value="PriA_3primeBD"/>
    <property type="match status" value="1"/>
</dbReference>
<evidence type="ECO:0000256" key="8">
    <source>
        <dbReference type="ARBA" id="ARBA00022840"/>
    </source>
</evidence>
<keyword evidence="3 12" id="KW-0479">Metal-binding</keyword>
<dbReference type="InterPro" id="IPR027417">
    <property type="entry name" value="P-loop_NTPase"/>
</dbReference>
<dbReference type="GO" id="GO:0005524">
    <property type="term" value="F:ATP binding"/>
    <property type="evidence" value="ECO:0007669"/>
    <property type="project" value="UniProtKB-UniRule"/>
</dbReference>
<dbReference type="GO" id="GO:0006310">
    <property type="term" value="P:DNA recombination"/>
    <property type="evidence" value="ECO:0007669"/>
    <property type="project" value="InterPro"/>
</dbReference>
<dbReference type="GO" id="GO:0006269">
    <property type="term" value="P:DNA replication, synthesis of primer"/>
    <property type="evidence" value="ECO:0007669"/>
    <property type="project" value="UniProtKB-KW"/>
</dbReference>
<evidence type="ECO:0000256" key="5">
    <source>
        <dbReference type="ARBA" id="ARBA00022801"/>
    </source>
</evidence>
<name>A0A9Q9LXM5_9RHOB</name>
<organism evidence="14 15">
    <name type="scientific">Aliiroseovarius crassostreae</name>
    <dbReference type="NCBI Taxonomy" id="154981"/>
    <lineage>
        <taxon>Bacteria</taxon>
        <taxon>Pseudomonadati</taxon>
        <taxon>Pseudomonadota</taxon>
        <taxon>Alphaproteobacteria</taxon>
        <taxon>Rhodobacterales</taxon>
        <taxon>Paracoccaceae</taxon>
        <taxon>Aliiroseovarius</taxon>
    </lineage>
</organism>
<dbReference type="Pfam" id="PF00270">
    <property type="entry name" value="DEAD"/>
    <property type="match status" value="1"/>
</dbReference>
<dbReference type="InterPro" id="IPR014001">
    <property type="entry name" value="Helicase_ATP-bd"/>
</dbReference>
<dbReference type="InterPro" id="IPR005259">
    <property type="entry name" value="PriA"/>
</dbReference>
<keyword evidence="7 12" id="KW-0862">Zinc</keyword>
<feature type="domain" description="Helicase ATP-binding" evidence="13">
    <location>
        <begin position="212"/>
        <end position="378"/>
    </location>
</feature>
<dbReference type="HAMAP" id="MF_00983">
    <property type="entry name" value="PriA"/>
    <property type="match status" value="1"/>
</dbReference>
<dbReference type="InterPro" id="IPR041222">
    <property type="entry name" value="PriA_3primeBD"/>
</dbReference>
<dbReference type="PANTHER" id="PTHR30580">
    <property type="entry name" value="PRIMOSOMAL PROTEIN N"/>
    <property type="match status" value="1"/>
</dbReference>
<dbReference type="SMART" id="SM00487">
    <property type="entry name" value="DEXDc"/>
    <property type="match status" value="1"/>
</dbReference>
<keyword evidence="2 12" id="KW-0235">DNA replication</keyword>
<dbReference type="EMBL" id="CP080776">
    <property type="protein sequence ID" value="UWP95747.1"/>
    <property type="molecule type" value="Genomic_DNA"/>
</dbReference>
<gene>
    <name evidence="12" type="primary">priA</name>
    <name evidence="14" type="ORF">K3X48_01715</name>
</gene>
<dbReference type="Proteomes" id="UP001057991">
    <property type="component" value="Chromosome"/>
</dbReference>
<feature type="binding site" evidence="12">
    <location>
        <position position="469"/>
    </location>
    <ligand>
        <name>Zn(2+)</name>
        <dbReference type="ChEBI" id="CHEBI:29105"/>
        <label>2</label>
    </ligand>
</feature>
<evidence type="ECO:0000313" key="15">
    <source>
        <dbReference type="Proteomes" id="UP001057991"/>
    </source>
</evidence>
<feature type="binding site" evidence="12">
    <location>
        <position position="442"/>
    </location>
    <ligand>
        <name>Zn(2+)</name>
        <dbReference type="ChEBI" id="CHEBI:29105"/>
        <label>1</label>
    </ligand>
</feature>
<comment type="cofactor">
    <cofactor evidence="12">
        <name>Zn(2+)</name>
        <dbReference type="ChEBI" id="CHEBI:29105"/>
    </cofactor>
    <text evidence="12">Binds 2 zinc ions per subunit.</text>
</comment>
<evidence type="ECO:0000259" key="13">
    <source>
        <dbReference type="PROSITE" id="PS51192"/>
    </source>
</evidence>
<keyword evidence="6 12" id="KW-0347">Helicase</keyword>
<evidence type="ECO:0000256" key="3">
    <source>
        <dbReference type="ARBA" id="ARBA00022723"/>
    </source>
</evidence>
<dbReference type="NCBIfam" id="TIGR00595">
    <property type="entry name" value="priA"/>
    <property type="match status" value="1"/>
</dbReference>
<evidence type="ECO:0000256" key="9">
    <source>
        <dbReference type="ARBA" id="ARBA00023125"/>
    </source>
</evidence>
<dbReference type="InterPro" id="IPR042115">
    <property type="entry name" value="PriA_3primeBD_sf"/>
</dbReference>
<comment type="catalytic activity">
    <reaction evidence="12">
        <text>Couples ATP hydrolysis with the unwinding of duplex DNA by translocating in the 3'-5' direction.</text>
        <dbReference type="EC" id="5.6.2.4"/>
    </reaction>
</comment>
<dbReference type="InterPro" id="IPR001650">
    <property type="entry name" value="Helicase_C-like"/>
</dbReference>
<dbReference type="Pfam" id="PF18074">
    <property type="entry name" value="PriA_C"/>
    <property type="match status" value="1"/>
</dbReference>
<evidence type="ECO:0000256" key="4">
    <source>
        <dbReference type="ARBA" id="ARBA00022741"/>
    </source>
</evidence>
<dbReference type="CDD" id="cd17929">
    <property type="entry name" value="DEXHc_priA"/>
    <property type="match status" value="1"/>
</dbReference>
<dbReference type="GO" id="GO:0003677">
    <property type="term" value="F:DNA binding"/>
    <property type="evidence" value="ECO:0007669"/>
    <property type="project" value="UniProtKB-UniRule"/>
</dbReference>
<comment type="subunit">
    <text evidence="12">Component of the replication restart primosome.</text>
</comment>
<dbReference type="GO" id="GO:0043138">
    <property type="term" value="F:3'-5' DNA helicase activity"/>
    <property type="evidence" value="ECO:0007669"/>
    <property type="project" value="UniProtKB-EC"/>
</dbReference>
<dbReference type="InterPro" id="IPR040498">
    <property type="entry name" value="PriA_CRR"/>
</dbReference>
<dbReference type="PANTHER" id="PTHR30580:SF0">
    <property type="entry name" value="PRIMOSOMAL PROTEIN N"/>
    <property type="match status" value="1"/>
</dbReference>
<evidence type="ECO:0000313" key="14">
    <source>
        <dbReference type="EMBL" id="UWP95747.1"/>
    </source>
</evidence>
<dbReference type="GO" id="GO:0006270">
    <property type="term" value="P:DNA replication initiation"/>
    <property type="evidence" value="ECO:0007669"/>
    <property type="project" value="TreeGrafter"/>
</dbReference>
<accession>A0A9Q9LXM5</accession>
<keyword evidence="10 12" id="KW-0413">Isomerase</keyword>
<dbReference type="PROSITE" id="PS51192">
    <property type="entry name" value="HELICASE_ATP_BIND_1"/>
    <property type="match status" value="1"/>
</dbReference>
<dbReference type="GO" id="GO:0016787">
    <property type="term" value="F:hydrolase activity"/>
    <property type="evidence" value="ECO:0007669"/>
    <property type="project" value="UniProtKB-KW"/>
</dbReference>
<evidence type="ECO:0000256" key="7">
    <source>
        <dbReference type="ARBA" id="ARBA00022833"/>
    </source>
</evidence>
<keyword evidence="8 12" id="KW-0067">ATP-binding</keyword>
<sequence>MSMDVRHFREGERVGVLTTQPLDRLLTYRAPEGGCVQGAYVEVPLGPRKVLGVVWGAGEGGFDAAKLRKVTKVIDVAPMRLEMVQFLTRVGDYTITPMNHMLRLATRAPGLMDPPSMRKVLRASGFRPNRLTDARAKVLAAMDDNPGAAFTQAELAGLADVSASVVKGMVKLGALREEDAPRDLPYPFLDPLKPGKTLTEDQAAAARQLCDGVTSGRYGTTLLRGVTGAGKTEVYMEAVAACLKKGRQALVLLPEIALTSEFLKRVEERFGARPAEWHSGVTMTERRRCWRMVGEGEAQLVVGARSALFLPFRDLGLIIVDEEHDNSYKQEDGVLYSARDMAVLRASIVEAQVVLASATPSLETWANCEAGKYNRIDLTSRYGPAVLPEMRAIDMRSEELASNSWISPALRGAVTRRLAKGEQSLLFINRRGYAPVTICRACGHQIGCDHCDARMVEHRFQKRLVCHQCGETKPMPEVCPDCEVEGKLAPVGPGVERLAEEVTATFPEARIAVLSSDLFGSARALKAEIERIAAGEADIIIGTQLVAKGHNFPKLTLVGVIDADLGLQGSDLRAAERSFQLIRQVAGRAGRSEARGTALLQTFQPEHPVIRAILSGDEEKFWSAEAGERRHAGVPPYGRMAGIVLSSTDVQAVFDLGADMARRTQPLQEIGAQLYGPAPAPIARVRGRHRVRLLIKAEKTAPIQNAIRKWLTQFPVKGDLRIQVDIDPQSFY</sequence>
<evidence type="ECO:0000256" key="1">
    <source>
        <dbReference type="ARBA" id="ARBA00022515"/>
    </source>
</evidence>
<evidence type="ECO:0000256" key="12">
    <source>
        <dbReference type="HAMAP-Rule" id="MF_00983"/>
    </source>
</evidence>
<feature type="binding site" evidence="12">
    <location>
        <position position="479"/>
    </location>
    <ligand>
        <name>Zn(2+)</name>
        <dbReference type="ChEBI" id="CHEBI:29105"/>
        <label>1</label>
    </ligand>
</feature>